<evidence type="ECO:0000256" key="1">
    <source>
        <dbReference type="SAM" id="MobiDB-lite"/>
    </source>
</evidence>
<dbReference type="OrthoDB" id="4512558at2"/>
<proteinExistence type="predicted"/>
<comment type="caution">
    <text evidence="2">The sequence shown here is derived from an EMBL/GenBank/DDBJ whole genome shotgun (WGS) entry which is preliminary data.</text>
</comment>
<feature type="region of interest" description="Disordered" evidence="1">
    <location>
        <begin position="388"/>
        <end position="407"/>
    </location>
</feature>
<dbReference type="SUPFAM" id="SSF48371">
    <property type="entry name" value="ARM repeat"/>
    <property type="match status" value="1"/>
</dbReference>
<dbReference type="InterPro" id="IPR016024">
    <property type="entry name" value="ARM-type_fold"/>
</dbReference>
<evidence type="ECO:0000313" key="2">
    <source>
        <dbReference type="EMBL" id="TWP54182.1"/>
    </source>
</evidence>
<evidence type="ECO:0000313" key="3">
    <source>
        <dbReference type="Proteomes" id="UP000316639"/>
    </source>
</evidence>
<dbReference type="Gene3D" id="1.25.10.10">
    <property type="entry name" value="Leucine-rich Repeat Variant"/>
    <property type="match status" value="1"/>
</dbReference>
<sequence length="457" mass="49497">MHALRAPLADPGHVGDQLPQPLRGHVQLQLDVDSGTGDVVRSHVSLLPFGGTVATRSEPSGRTRRPRRKFVVRSCAVEIPTLIERLADPDDWHVVTARLQKLGDAAFDPLVETLASTEDREVAGNAAHAFRGLEVPLGRYVPALTHPHPTVRDHAAYVLQAAGAEALPHAHALLPLLCDEDGDVRRRAGFALEAIGAGVVPLLRELRRTGTVHERRAALVALADVGGPEALDDADRALVERLIRVKLLDEDPEEMHLCGGWYALPTTDQAAVLKAFDLSDAVPVTMRLGAAAWNNDQHASTRDSPHAGCSRVYVSPDFEGWTLVFGRPLDHDGKQVGTRCAELSRAFGAAHWYGMSCGDGWTAWCVAERGEVRRYYDAFASEDQVGEPLPVEEGLMPPHEYPEDDDDRDDCWATTVAAEMSVDIASLAWDVGISGHGLLALTGCGREHGHPRGALEI</sequence>
<reference evidence="2 3" key="1">
    <citation type="submission" date="2019-07" db="EMBL/GenBank/DDBJ databases">
        <title>Lentzea xizangensis sp. nov., isolated from Qinghai-Tibetan Plateau Soils.</title>
        <authorList>
            <person name="Huang J."/>
        </authorList>
    </citation>
    <scope>NUCLEOTIDE SEQUENCE [LARGE SCALE GENOMIC DNA]</scope>
    <source>
        <strain evidence="2 3">FXJ1.1311</strain>
    </source>
</reference>
<dbReference type="InterPro" id="IPR011989">
    <property type="entry name" value="ARM-like"/>
</dbReference>
<protein>
    <submittedName>
        <fullName evidence="2">HEAT repeat domain-containing protein</fullName>
    </submittedName>
</protein>
<keyword evidence="3" id="KW-1185">Reference proteome</keyword>
<accession>A0A563F2Y0</accession>
<dbReference type="Proteomes" id="UP000316639">
    <property type="component" value="Unassembled WGS sequence"/>
</dbReference>
<organism evidence="2 3">
    <name type="scientific">Lentzea tibetensis</name>
    <dbReference type="NCBI Taxonomy" id="2591470"/>
    <lineage>
        <taxon>Bacteria</taxon>
        <taxon>Bacillati</taxon>
        <taxon>Actinomycetota</taxon>
        <taxon>Actinomycetes</taxon>
        <taxon>Pseudonocardiales</taxon>
        <taxon>Pseudonocardiaceae</taxon>
        <taxon>Lentzea</taxon>
    </lineage>
</organism>
<dbReference type="EMBL" id="VOBR01000001">
    <property type="protein sequence ID" value="TWP54182.1"/>
    <property type="molecule type" value="Genomic_DNA"/>
</dbReference>
<dbReference type="AlphaFoldDB" id="A0A563F2Y0"/>
<gene>
    <name evidence="2" type="ORF">FKR81_01055</name>
</gene>
<name>A0A563F2Y0_9PSEU</name>